<evidence type="ECO:0000259" key="8">
    <source>
        <dbReference type="Pfam" id="PF04239"/>
    </source>
</evidence>
<keyword evidence="6 7" id="KW-0472">Membrane</keyword>
<evidence type="ECO:0000313" key="10">
    <source>
        <dbReference type="Proteomes" id="UP001623559"/>
    </source>
</evidence>
<keyword evidence="3" id="KW-1003">Cell membrane</keyword>
<evidence type="ECO:0000256" key="6">
    <source>
        <dbReference type="ARBA" id="ARBA00023136"/>
    </source>
</evidence>
<dbReference type="PANTHER" id="PTHR34582:SF6">
    <property type="entry name" value="UPF0702 TRANSMEMBRANE PROTEIN YCAP"/>
    <property type="match status" value="1"/>
</dbReference>
<dbReference type="RefSeq" id="WP_406777252.1">
    <property type="nucleotide sequence ID" value="NZ_JBEWZG010000001.1"/>
</dbReference>
<dbReference type="Gene3D" id="3.30.240.20">
    <property type="entry name" value="bsu07140 like domains"/>
    <property type="match status" value="1"/>
</dbReference>
<dbReference type="EMBL" id="JBEWZG010000001">
    <property type="protein sequence ID" value="MFL0205668.1"/>
    <property type="molecule type" value="Genomic_DNA"/>
</dbReference>
<dbReference type="Pfam" id="PF04239">
    <property type="entry name" value="DUF421"/>
    <property type="match status" value="1"/>
</dbReference>
<accession>A0ABW8SV78</accession>
<keyword evidence="4 7" id="KW-0812">Transmembrane</keyword>
<dbReference type="PANTHER" id="PTHR34582">
    <property type="entry name" value="UPF0702 TRANSMEMBRANE PROTEIN YCAP"/>
    <property type="match status" value="1"/>
</dbReference>
<keyword evidence="5 7" id="KW-1133">Transmembrane helix</keyword>
<evidence type="ECO:0000256" key="1">
    <source>
        <dbReference type="ARBA" id="ARBA00004651"/>
    </source>
</evidence>
<evidence type="ECO:0000256" key="4">
    <source>
        <dbReference type="ARBA" id="ARBA00022692"/>
    </source>
</evidence>
<dbReference type="Proteomes" id="UP001623559">
    <property type="component" value="Unassembled WGS sequence"/>
</dbReference>
<protein>
    <submittedName>
        <fullName evidence="9">YetF domain-containing protein</fullName>
    </submittedName>
</protein>
<feature type="transmembrane region" description="Helical" evidence="7">
    <location>
        <begin position="6"/>
        <end position="26"/>
    </location>
</feature>
<evidence type="ECO:0000256" key="3">
    <source>
        <dbReference type="ARBA" id="ARBA00022475"/>
    </source>
</evidence>
<evidence type="ECO:0000256" key="7">
    <source>
        <dbReference type="SAM" id="Phobius"/>
    </source>
</evidence>
<feature type="transmembrane region" description="Helical" evidence="7">
    <location>
        <begin position="58"/>
        <end position="76"/>
    </location>
</feature>
<comment type="caution">
    <text evidence="9">The sequence shown here is derived from an EMBL/GenBank/DDBJ whole genome shotgun (WGS) entry which is preliminary data.</text>
</comment>
<evidence type="ECO:0000313" key="9">
    <source>
        <dbReference type="EMBL" id="MFL0205668.1"/>
    </source>
</evidence>
<feature type="domain" description="YetF C-terminal" evidence="8">
    <location>
        <begin position="84"/>
        <end position="151"/>
    </location>
</feature>
<reference evidence="9 10" key="1">
    <citation type="submission" date="2024-07" db="EMBL/GenBank/DDBJ databases">
        <authorList>
            <person name="Pitt A."/>
            <person name="Hahn M.W."/>
        </authorList>
    </citation>
    <scope>NUCLEOTIDE SEQUENCE [LARGE SCALE GENOMIC DNA]</scope>
    <source>
        <strain evidence="9 10">2-AUSEE-184A6</strain>
    </source>
</reference>
<evidence type="ECO:0000256" key="2">
    <source>
        <dbReference type="ARBA" id="ARBA00006448"/>
    </source>
</evidence>
<evidence type="ECO:0000256" key="5">
    <source>
        <dbReference type="ARBA" id="ARBA00022989"/>
    </source>
</evidence>
<comment type="subcellular location">
    <subcellularLocation>
        <location evidence="1">Cell membrane</location>
        <topology evidence="1">Multi-pass membrane protein</topology>
    </subcellularLocation>
</comment>
<feature type="transmembrane region" description="Helical" evidence="7">
    <location>
        <begin position="33"/>
        <end position="52"/>
    </location>
</feature>
<gene>
    <name evidence="9" type="ORF">V7S74_02845</name>
</gene>
<sequence length="170" mass="18346">MEGYVLIALKSIAVYVFIVAAIRFFGKKEFAQLSVVDVVFILLISNAVQNAMVGSDSSLGGGLVAAFALFVMNYGFKFLSSYSPFLAKAIEGEPVLLIYHGVVKESGLKKAGLTLVQLEAVVREHGVSSLSEVDLAVFEVDGNISVLTDNYRNSSKRKHKALQIIGRNTA</sequence>
<organism evidence="9 10">
    <name type="scientific">Aquirufa novilacunae</name>
    <dbReference type="NCBI Taxonomy" id="3139305"/>
    <lineage>
        <taxon>Bacteria</taxon>
        <taxon>Pseudomonadati</taxon>
        <taxon>Bacteroidota</taxon>
        <taxon>Cytophagia</taxon>
        <taxon>Cytophagales</taxon>
        <taxon>Flectobacillaceae</taxon>
        <taxon>Aquirufa</taxon>
    </lineage>
</organism>
<dbReference type="InterPro" id="IPR007353">
    <property type="entry name" value="DUF421"/>
</dbReference>
<comment type="similarity">
    <text evidence="2">Belongs to the UPF0702 family.</text>
</comment>
<name>A0ABW8SV78_9BACT</name>
<proteinExistence type="inferred from homology"/>
<dbReference type="InterPro" id="IPR023090">
    <property type="entry name" value="UPF0702_alpha/beta_dom_sf"/>
</dbReference>